<dbReference type="GO" id="GO:0030599">
    <property type="term" value="F:pectinesterase activity"/>
    <property type="evidence" value="ECO:0007669"/>
    <property type="project" value="UniProtKB-EC"/>
</dbReference>
<comment type="caution">
    <text evidence="13">The sequence shown here is derived from an EMBL/GenBank/DDBJ whole genome shotgun (WGS) entry which is preliminary data.</text>
</comment>
<keyword evidence="8" id="KW-1015">Disulfide bond</keyword>
<dbReference type="EMBL" id="JAAGAX010000006">
    <property type="protein sequence ID" value="KAF2311725.1"/>
    <property type="molecule type" value="Genomic_DNA"/>
</dbReference>
<dbReference type="NCBIfam" id="TIGR01614">
    <property type="entry name" value="PME_inhib"/>
    <property type="match status" value="2"/>
</dbReference>
<feature type="domain" description="Pectinesterase inhibitor" evidence="12">
    <location>
        <begin position="29"/>
        <end position="189"/>
    </location>
</feature>
<comment type="similarity">
    <text evidence="10">Belongs to the PMEI family.</text>
</comment>
<evidence type="ECO:0000256" key="11">
    <source>
        <dbReference type="SAM" id="SignalP"/>
    </source>
</evidence>
<dbReference type="CDD" id="cd15798">
    <property type="entry name" value="PMEI-like_3"/>
    <property type="match status" value="2"/>
</dbReference>
<organism evidence="13 14">
    <name type="scientific">Hevea brasiliensis</name>
    <name type="common">Para rubber tree</name>
    <name type="synonym">Siphonia brasiliensis</name>
    <dbReference type="NCBI Taxonomy" id="3981"/>
    <lineage>
        <taxon>Eukaryota</taxon>
        <taxon>Viridiplantae</taxon>
        <taxon>Streptophyta</taxon>
        <taxon>Embryophyta</taxon>
        <taxon>Tracheophyta</taxon>
        <taxon>Spermatophyta</taxon>
        <taxon>Magnoliopsida</taxon>
        <taxon>eudicotyledons</taxon>
        <taxon>Gunneridae</taxon>
        <taxon>Pentapetalae</taxon>
        <taxon>rosids</taxon>
        <taxon>fabids</taxon>
        <taxon>Malpighiales</taxon>
        <taxon>Euphorbiaceae</taxon>
        <taxon>Crotonoideae</taxon>
        <taxon>Micrandreae</taxon>
        <taxon>Hevea</taxon>
    </lineage>
</organism>
<dbReference type="SUPFAM" id="SSF101148">
    <property type="entry name" value="Plant invertase/pectin methylesterase inhibitor"/>
    <property type="match status" value="2"/>
</dbReference>
<evidence type="ECO:0000256" key="10">
    <source>
        <dbReference type="ARBA" id="ARBA00038471"/>
    </source>
</evidence>
<dbReference type="FunFam" id="1.20.140.40:FF:000006">
    <property type="entry name" value="Pectinesterase inhibitor 3"/>
    <property type="match status" value="1"/>
</dbReference>
<sequence length="437" mass="47574">MAKPVLVFLCLLYISSTARSASPAKSSASATNFIKASCKTTTYPALCVQSLLAYATSIQQNPRQLAENALSVSLASAQSTKTFIYKLTKLNGVKAREMEAIKDCLVEVDDTADRLSKSLKEFKNMGQNKDDKDFQWHMSNVETWVSAALTDENTCVDGFAGKALNGKLKSSIKARIVNVAQTAQSLQCLLELVNAVSDFRLAIFNNSNFSLAKHLLPRQSFEQRRRVSGNFQGYGQCCVTELEVIGFDSGDSNLGSYFAAHEFAMRKEAIEMMITDKDAIPSCLLWMGEQRSSLSVEASKIQNSPKLLANAALNVTLASARSTSIMMQKLSQSHGMKPMEVSAMQDCVEELSDTVDELRKSIDEMGKTKGSNTQLMINDIQTWVSAALTDESTCSEGFAGNSMKGNVKSAVRGLILNIAHLTSNALALINNYASLHG</sequence>
<dbReference type="AlphaFoldDB" id="A0A6A6MGU1"/>
<dbReference type="GO" id="GO:0004857">
    <property type="term" value="F:enzyme inhibitor activity"/>
    <property type="evidence" value="ECO:0007669"/>
    <property type="project" value="InterPro"/>
</dbReference>
<dbReference type="FunFam" id="1.20.140.40:FF:000010">
    <property type="entry name" value="Pectinesterase"/>
    <property type="match status" value="1"/>
</dbReference>
<dbReference type="InterPro" id="IPR051955">
    <property type="entry name" value="PME_Inhibitor"/>
</dbReference>
<evidence type="ECO:0000259" key="12">
    <source>
        <dbReference type="SMART" id="SM00856"/>
    </source>
</evidence>
<evidence type="ECO:0000256" key="3">
    <source>
        <dbReference type="ARBA" id="ARBA00007786"/>
    </source>
</evidence>
<evidence type="ECO:0000256" key="4">
    <source>
        <dbReference type="ARBA" id="ARBA00013229"/>
    </source>
</evidence>
<accession>A0A6A6MGU1</accession>
<dbReference type="EC" id="3.1.1.11" evidence="4"/>
<dbReference type="PANTHER" id="PTHR31080:SF87">
    <property type="entry name" value="PECTINESTERASE INHIBITOR 7"/>
    <property type="match status" value="1"/>
</dbReference>
<comment type="similarity">
    <text evidence="2">In the N-terminal section; belongs to the PMEI family.</text>
</comment>
<evidence type="ECO:0000256" key="9">
    <source>
        <dbReference type="ARBA" id="ARBA00023180"/>
    </source>
</evidence>
<keyword evidence="7 11" id="KW-0732">Signal</keyword>
<name>A0A6A6MGU1_HEVBR</name>
<gene>
    <name evidence="13" type="ORF">GH714_026399</name>
</gene>
<feature type="chain" id="PRO_5025469138" description="pectinesterase" evidence="11">
    <location>
        <begin position="21"/>
        <end position="437"/>
    </location>
</feature>
<evidence type="ECO:0000256" key="2">
    <source>
        <dbReference type="ARBA" id="ARBA00006027"/>
    </source>
</evidence>
<dbReference type="PANTHER" id="PTHR31080">
    <property type="entry name" value="PECTINESTERASE INHIBITOR-LIKE"/>
    <property type="match status" value="1"/>
</dbReference>
<dbReference type="SMART" id="SM00856">
    <property type="entry name" value="PMEI"/>
    <property type="match status" value="2"/>
</dbReference>
<comment type="subcellular location">
    <subcellularLocation>
        <location evidence="1">Secreted</location>
        <location evidence="1">Extracellular space</location>
        <location evidence="1">Apoplast</location>
    </subcellularLocation>
</comment>
<keyword evidence="14" id="KW-1185">Reference proteome</keyword>
<evidence type="ECO:0000313" key="14">
    <source>
        <dbReference type="Proteomes" id="UP000467840"/>
    </source>
</evidence>
<dbReference type="InterPro" id="IPR006501">
    <property type="entry name" value="Pectinesterase_inhib_dom"/>
</dbReference>
<dbReference type="Proteomes" id="UP000467840">
    <property type="component" value="Chromosome 14"/>
</dbReference>
<reference evidence="13 14" key="1">
    <citation type="journal article" date="2020" name="Mol. Plant">
        <title>The Chromosome-Based Rubber Tree Genome Provides New Insights into Spurge Genome Evolution and Rubber Biosynthesis.</title>
        <authorList>
            <person name="Liu J."/>
            <person name="Shi C."/>
            <person name="Shi C.C."/>
            <person name="Li W."/>
            <person name="Zhang Q.J."/>
            <person name="Zhang Y."/>
            <person name="Li K."/>
            <person name="Lu H.F."/>
            <person name="Shi C."/>
            <person name="Zhu S.T."/>
            <person name="Xiao Z.Y."/>
            <person name="Nan H."/>
            <person name="Yue Y."/>
            <person name="Zhu X.G."/>
            <person name="Wu Y."/>
            <person name="Hong X.N."/>
            <person name="Fan G.Y."/>
            <person name="Tong Y."/>
            <person name="Zhang D."/>
            <person name="Mao C.L."/>
            <person name="Liu Y.L."/>
            <person name="Hao S.J."/>
            <person name="Liu W.Q."/>
            <person name="Lv M.Q."/>
            <person name="Zhang H.B."/>
            <person name="Liu Y."/>
            <person name="Hu-Tang G.R."/>
            <person name="Wang J.P."/>
            <person name="Wang J.H."/>
            <person name="Sun Y.H."/>
            <person name="Ni S.B."/>
            <person name="Chen W.B."/>
            <person name="Zhang X.C."/>
            <person name="Jiao Y.N."/>
            <person name="Eichler E.E."/>
            <person name="Li G.H."/>
            <person name="Liu X."/>
            <person name="Gao L.Z."/>
        </authorList>
    </citation>
    <scope>NUCLEOTIDE SEQUENCE [LARGE SCALE GENOMIC DNA]</scope>
    <source>
        <strain evidence="14">cv. GT1</strain>
        <tissue evidence="13">Leaf</tissue>
    </source>
</reference>
<keyword evidence="9" id="KW-0325">Glycoprotein</keyword>
<keyword evidence="6" id="KW-0964">Secreted</keyword>
<dbReference type="GO" id="GO:0048046">
    <property type="term" value="C:apoplast"/>
    <property type="evidence" value="ECO:0007669"/>
    <property type="project" value="UniProtKB-SubCell"/>
</dbReference>
<protein>
    <recommendedName>
        <fullName evidence="4">pectinesterase</fullName>
        <ecNumber evidence="4">3.1.1.11</ecNumber>
    </recommendedName>
</protein>
<feature type="domain" description="Pectinesterase inhibitor" evidence="12">
    <location>
        <begin position="290"/>
        <end position="428"/>
    </location>
</feature>
<evidence type="ECO:0000256" key="5">
    <source>
        <dbReference type="ARBA" id="ARBA00022523"/>
    </source>
</evidence>
<feature type="signal peptide" evidence="11">
    <location>
        <begin position="1"/>
        <end position="20"/>
    </location>
</feature>
<dbReference type="InterPro" id="IPR035513">
    <property type="entry name" value="Invertase/methylesterase_inhib"/>
</dbReference>
<dbReference type="Gene3D" id="1.20.140.40">
    <property type="entry name" value="Invertase/pectin methylesterase inhibitor family protein"/>
    <property type="match status" value="2"/>
</dbReference>
<evidence type="ECO:0000313" key="13">
    <source>
        <dbReference type="EMBL" id="KAF2311725.1"/>
    </source>
</evidence>
<keyword evidence="5" id="KW-0052">Apoplast</keyword>
<proteinExistence type="inferred from homology"/>
<dbReference type="Pfam" id="PF04043">
    <property type="entry name" value="PMEI"/>
    <property type="match status" value="2"/>
</dbReference>
<evidence type="ECO:0000256" key="7">
    <source>
        <dbReference type="ARBA" id="ARBA00022729"/>
    </source>
</evidence>
<evidence type="ECO:0000256" key="8">
    <source>
        <dbReference type="ARBA" id="ARBA00023157"/>
    </source>
</evidence>
<evidence type="ECO:0000256" key="6">
    <source>
        <dbReference type="ARBA" id="ARBA00022525"/>
    </source>
</evidence>
<evidence type="ECO:0000256" key="1">
    <source>
        <dbReference type="ARBA" id="ARBA00004271"/>
    </source>
</evidence>
<comment type="similarity">
    <text evidence="3">In the C-terminal section; belongs to the pectinesterase family.</text>
</comment>